<evidence type="ECO:0000256" key="1">
    <source>
        <dbReference type="SAM" id="MobiDB-lite"/>
    </source>
</evidence>
<evidence type="ECO:0000313" key="3">
    <source>
        <dbReference type="EMBL" id="PZX52499.1"/>
    </source>
</evidence>
<feature type="region of interest" description="Disordered" evidence="1">
    <location>
        <begin position="278"/>
        <end position="309"/>
    </location>
</feature>
<evidence type="ECO:0000259" key="2">
    <source>
        <dbReference type="Pfam" id="PF13351"/>
    </source>
</evidence>
<dbReference type="OrthoDB" id="835269at2"/>
<dbReference type="AlphaFoldDB" id="A0A2W7RE61"/>
<reference evidence="3 4" key="1">
    <citation type="submission" date="2018-06" db="EMBL/GenBank/DDBJ databases">
        <title>Genomic Encyclopedia of Archaeal and Bacterial Type Strains, Phase II (KMG-II): from individual species to whole genera.</title>
        <authorList>
            <person name="Goeker M."/>
        </authorList>
    </citation>
    <scope>NUCLEOTIDE SEQUENCE [LARGE SCALE GENOMIC DNA]</scope>
    <source>
        <strain evidence="3 4">DSM 19830</strain>
    </source>
</reference>
<feature type="compositionally biased region" description="Basic and acidic residues" evidence="1">
    <location>
        <begin position="289"/>
        <end position="309"/>
    </location>
</feature>
<dbReference type="EMBL" id="QKZT01000007">
    <property type="protein sequence ID" value="PZX52499.1"/>
    <property type="molecule type" value="Genomic_DNA"/>
</dbReference>
<proteinExistence type="predicted"/>
<name>A0A2W7RE61_9BACT</name>
<accession>A0A2W7RE61</accession>
<evidence type="ECO:0000313" key="4">
    <source>
        <dbReference type="Proteomes" id="UP000248882"/>
    </source>
</evidence>
<protein>
    <submittedName>
        <fullName evidence="3">Uncharacterized protein DUF3945</fullName>
    </submittedName>
</protein>
<dbReference type="RefSeq" id="WP_111318485.1">
    <property type="nucleotide sequence ID" value="NZ_QKZT01000007.1"/>
</dbReference>
<dbReference type="Proteomes" id="UP000248882">
    <property type="component" value="Unassembled WGS sequence"/>
</dbReference>
<organism evidence="3 4">
    <name type="scientific">Algoriphagus chordae</name>
    <dbReference type="NCBI Taxonomy" id="237019"/>
    <lineage>
        <taxon>Bacteria</taxon>
        <taxon>Pseudomonadati</taxon>
        <taxon>Bacteroidota</taxon>
        <taxon>Cytophagia</taxon>
        <taxon>Cytophagales</taxon>
        <taxon>Cyclobacteriaceae</taxon>
        <taxon>Algoriphagus</taxon>
    </lineage>
</organism>
<gene>
    <name evidence="3" type="ORF">LV85_01800</name>
</gene>
<sequence length="309" mass="35374">MKNLSALPMRDLEIFGIVKDGNFTIPEKEVHALKNGKMTDIVELKDLKGKDVQIDKLPARLSIVRGEDGNPSLRIDPVYREAKPHPDLSESERNQLVKKELANLKKSYVDKDGNIQSQVVEYDHRTKQFLSYNPRDIKAPHQVNGEELSPQQKKKYKEGDTVTLEDGTEFQLSPSSPKGIRSNNKGLVLSVMLDGGLSYLLITGIEKMLGKKSWEEKAYTEGYLQAVKEVEKQVERRIFRNPKDKDAVRDLNNIKEEHSKISADTNLSKEVMDDFDINKIKRLNSNDTEEGRDPRKRNSEQENDQERDI</sequence>
<keyword evidence="4" id="KW-1185">Reference proteome</keyword>
<comment type="caution">
    <text evidence="3">The sequence shown here is derived from an EMBL/GenBank/DDBJ whole genome shotgun (WGS) entry which is preliminary data.</text>
</comment>
<dbReference type="InterPro" id="IPR025343">
    <property type="entry name" value="DUF4099"/>
</dbReference>
<feature type="domain" description="DUF4099" evidence="2">
    <location>
        <begin position="5"/>
        <end position="84"/>
    </location>
</feature>
<dbReference type="Pfam" id="PF13351">
    <property type="entry name" value="DUF4099"/>
    <property type="match status" value="1"/>
</dbReference>